<gene>
    <name evidence="1" type="ORF">AKJ42_02975</name>
</gene>
<evidence type="ECO:0008006" key="3">
    <source>
        <dbReference type="Google" id="ProtNLM"/>
    </source>
</evidence>
<sequence>MKIAIQGLGEVPNPARLVLEEEKPDKSYVIASDYQLDYVCERRDFKEPNKEVIKTAAEEAGTELVIKKCDPFDLDEITDTIAGILEEISDEADEVLVNYTGGSANLRVVLGFTGVTLTRLCPTKIIYAVGYPSGPKIVTDNAEKLRDIYRRLNKLF</sequence>
<name>A0A133UZG0_9EURY</name>
<dbReference type="Gene3D" id="3.40.50.10770">
    <property type="entry name" value="Hypothetical protein VC1899 like domain (Restriction endonuclease-like)"/>
    <property type="match status" value="1"/>
</dbReference>
<evidence type="ECO:0000313" key="2">
    <source>
        <dbReference type="Proteomes" id="UP000070520"/>
    </source>
</evidence>
<dbReference type="EMBL" id="LHXW01000037">
    <property type="protein sequence ID" value="KXA99557.1"/>
    <property type="molecule type" value="Genomic_DNA"/>
</dbReference>
<evidence type="ECO:0000313" key="1">
    <source>
        <dbReference type="EMBL" id="KXA99557.1"/>
    </source>
</evidence>
<accession>A0A133UZG0</accession>
<dbReference type="InterPro" id="IPR011335">
    <property type="entry name" value="Restrct_endonuc-II-like"/>
</dbReference>
<protein>
    <recommendedName>
        <fullName evidence="3">CRISPR system ring nuclease SSO1393-like domain-containing protein</fullName>
    </recommendedName>
</protein>
<reference evidence="1 2" key="1">
    <citation type="journal article" date="2016" name="Sci. Rep.">
        <title>Metabolic traits of an uncultured archaeal lineage -MSBL1- from brine pools of the Red Sea.</title>
        <authorList>
            <person name="Mwirichia R."/>
            <person name="Alam I."/>
            <person name="Rashid M."/>
            <person name="Vinu M."/>
            <person name="Ba-Alawi W."/>
            <person name="Anthony Kamau A."/>
            <person name="Kamanda Ngugi D."/>
            <person name="Goker M."/>
            <person name="Klenk H.P."/>
            <person name="Bajic V."/>
            <person name="Stingl U."/>
        </authorList>
    </citation>
    <scope>NUCLEOTIDE SEQUENCE [LARGE SCALE GENOMIC DNA]</scope>
    <source>
        <strain evidence="1">SCGC-AAA261C02</strain>
    </source>
</reference>
<dbReference type="SUPFAM" id="SSF52980">
    <property type="entry name" value="Restriction endonuclease-like"/>
    <property type="match status" value="1"/>
</dbReference>
<proteinExistence type="predicted"/>
<keyword evidence="2" id="KW-1185">Reference proteome</keyword>
<comment type="caution">
    <text evidence="1">The sequence shown here is derived from an EMBL/GenBank/DDBJ whole genome shotgun (WGS) entry which is preliminary data.</text>
</comment>
<dbReference type="AlphaFoldDB" id="A0A133UZG0"/>
<organism evidence="1 2">
    <name type="scientific">candidate division MSBL1 archaeon SCGC-AAA261C02</name>
    <dbReference type="NCBI Taxonomy" id="1698272"/>
    <lineage>
        <taxon>Archaea</taxon>
        <taxon>Methanobacteriati</taxon>
        <taxon>Methanobacteriota</taxon>
        <taxon>candidate division MSBL1</taxon>
    </lineage>
</organism>
<dbReference type="Proteomes" id="UP000070520">
    <property type="component" value="Unassembled WGS sequence"/>
</dbReference>